<organism evidence="1">
    <name type="scientific">Mesocestoides corti</name>
    <name type="common">Flatworm</name>
    <dbReference type="NCBI Taxonomy" id="53468"/>
    <lineage>
        <taxon>Eukaryota</taxon>
        <taxon>Metazoa</taxon>
        <taxon>Spiralia</taxon>
        <taxon>Lophotrochozoa</taxon>
        <taxon>Platyhelminthes</taxon>
        <taxon>Cestoda</taxon>
        <taxon>Eucestoda</taxon>
        <taxon>Cyclophyllidea</taxon>
        <taxon>Mesocestoididae</taxon>
        <taxon>Mesocestoides</taxon>
    </lineage>
</organism>
<sequence>GSLHQHQVRNLFGFRGCGQGSGGLQATCGHWEQSLTRQLTSHAHNKIRDLAWHPSTTHRD</sequence>
<dbReference type="WBParaSite" id="MCU_008776-RA">
    <property type="protein sequence ID" value="MCU_008776-RA"/>
    <property type="gene ID" value="MCU_008776"/>
</dbReference>
<reference evidence="1" key="1">
    <citation type="submission" date="2019-11" db="UniProtKB">
        <authorList>
            <consortium name="WormBaseParasite"/>
        </authorList>
    </citation>
    <scope>IDENTIFICATION</scope>
</reference>
<proteinExistence type="predicted"/>
<protein>
    <submittedName>
        <fullName evidence="1">MHC class I antigen</fullName>
    </submittedName>
</protein>
<dbReference type="AlphaFoldDB" id="A0A5K3FIU1"/>
<name>A0A5K3FIU1_MESCO</name>
<evidence type="ECO:0000313" key="1">
    <source>
        <dbReference type="WBParaSite" id="MCU_008776-RA"/>
    </source>
</evidence>
<accession>A0A5K3FIU1</accession>